<comment type="similarity">
    <text evidence="2">Belongs to the bacterial solute-binding protein 3 family.</text>
</comment>
<dbReference type="SUPFAM" id="SSF53850">
    <property type="entry name" value="Periplasmic binding protein-like II"/>
    <property type="match status" value="1"/>
</dbReference>
<gene>
    <name evidence="6" type="ORF">SAMN05444390_101950</name>
</gene>
<dbReference type="Proteomes" id="UP000236745">
    <property type="component" value="Unassembled WGS sequence"/>
</dbReference>
<feature type="domain" description="Solute-binding protein family 3/N-terminal" evidence="5">
    <location>
        <begin position="44"/>
        <end position="93"/>
    </location>
</feature>
<feature type="signal peptide" evidence="4">
    <location>
        <begin position="1"/>
        <end position="32"/>
    </location>
</feature>
<accession>A0A1H5W607</accession>
<dbReference type="EMBL" id="FNVQ01000001">
    <property type="protein sequence ID" value="SEF94915.1"/>
    <property type="molecule type" value="Genomic_DNA"/>
</dbReference>
<keyword evidence="7" id="KW-1185">Reference proteome</keyword>
<dbReference type="PANTHER" id="PTHR35936">
    <property type="entry name" value="MEMBRANE-BOUND LYTIC MUREIN TRANSGLYCOSYLASE F"/>
    <property type="match status" value="1"/>
</dbReference>
<comment type="subcellular location">
    <subcellularLocation>
        <location evidence="1">Cell envelope</location>
    </subcellularLocation>
</comment>
<sequence>MFGTMKWNKLPAALGSCLLPALMVLGSGDVQARIYDDVVDSGFVRIGVYRDFPPYSFEQDGKPAGIDVDLGEAIAEELGVSMRVHWMTPDETLDDDLRNNVWKGHYLDKDEDNPLAMKNVADVMMRVPYDRDYSMKRDDVGLIVNDLVVMMSPYHQERWQLAFDSEKLDSVRTLAKFQYNPIGVEVDSLPAFYMTSALQGRMREKTHHYTNPRVAFAAMKEGEVSAVMAMRSEIDWLVSNDHSDRYRLAENGFPDMGKQAWDIGIAVGEADRDLGYAVETLFDRMIRDGSMAELFARYGVTYESPSLYLDTP</sequence>
<evidence type="ECO:0000256" key="1">
    <source>
        <dbReference type="ARBA" id="ARBA00004196"/>
    </source>
</evidence>
<name>A0A1H5W607_9GAMM</name>
<evidence type="ECO:0000313" key="7">
    <source>
        <dbReference type="Proteomes" id="UP000236745"/>
    </source>
</evidence>
<dbReference type="PROSITE" id="PS01039">
    <property type="entry name" value="SBP_BACTERIAL_3"/>
    <property type="match status" value="1"/>
</dbReference>
<dbReference type="InterPro" id="IPR018313">
    <property type="entry name" value="SBP_3_CS"/>
</dbReference>
<dbReference type="Pfam" id="PF00497">
    <property type="entry name" value="SBP_bac_3"/>
    <property type="match status" value="1"/>
</dbReference>
<dbReference type="AlphaFoldDB" id="A0A1H5W607"/>
<feature type="chain" id="PRO_5009287959" evidence="4">
    <location>
        <begin position="33"/>
        <end position="312"/>
    </location>
</feature>
<evidence type="ECO:0000256" key="3">
    <source>
        <dbReference type="ARBA" id="ARBA00022729"/>
    </source>
</evidence>
<dbReference type="InterPro" id="IPR001638">
    <property type="entry name" value="Solute-binding_3/MltF_N"/>
</dbReference>
<evidence type="ECO:0000313" key="6">
    <source>
        <dbReference type="EMBL" id="SEF94915.1"/>
    </source>
</evidence>
<dbReference type="Gene3D" id="3.40.190.10">
    <property type="entry name" value="Periplasmic binding protein-like II"/>
    <property type="match status" value="3"/>
</dbReference>
<keyword evidence="3 4" id="KW-0732">Signal</keyword>
<organism evidence="6 7">
    <name type="scientific">Marinobacterium lutimaris</name>
    <dbReference type="NCBI Taxonomy" id="568106"/>
    <lineage>
        <taxon>Bacteria</taxon>
        <taxon>Pseudomonadati</taxon>
        <taxon>Pseudomonadota</taxon>
        <taxon>Gammaproteobacteria</taxon>
        <taxon>Oceanospirillales</taxon>
        <taxon>Oceanospirillaceae</taxon>
        <taxon>Marinobacterium</taxon>
    </lineage>
</organism>
<proteinExistence type="inferred from homology"/>
<evidence type="ECO:0000259" key="5">
    <source>
        <dbReference type="Pfam" id="PF00497"/>
    </source>
</evidence>
<evidence type="ECO:0000256" key="4">
    <source>
        <dbReference type="SAM" id="SignalP"/>
    </source>
</evidence>
<reference evidence="6 7" key="1">
    <citation type="submission" date="2016-10" db="EMBL/GenBank/DDBJ databases">
        <authorList>
            <person name="de Groot N.N."/>
        </authorList>
    </citation>
    <scope>NUCLEOTIDE SEQUENCE [LARGE SCALE GENOMIC DNA]</scope>
    <source>
        <strain evidence="6 7">DSM 22012</strain>
    </source>
</reference>
<evidence type="ECO:0000256" key="2">
    <source>
        <dbReference type="ARBA" id="ARBA00010333"/>
    </source>
</evidence>
<dbReference type="GO" id="GO:0030313">
    <property type="term" value="C:cell envelope"/>
    <property type="evidence" value="ECO:0007669"/>
    <property type="project" value="UniProtKB-SubCell"/>
</dbReference>
<protein>
    <submittedName>
        <fullName evidence="6">Amino acid ABC transporter substrate-binding protein, PAAT family</fullName>
    </submittedName>
</protein>